<evidence type="ECO:0000313" key="1">
    <source>
        <dbReference type="EMBL" id="KAH0776466.1"/>
    </source>
</evidence>
<gene>
    <name evidence="1" type="ORF">KY290_007877</name>
</gene>
<sequence>MSLSLPNLYKPFPNHDFTIQKSQHCYYTFRESRSPFILPDVMLIDSFDITHHAYPLMEEALIQGDERNWSLVSDSSENTAAYCKRELKSAKGQVYTTYSDEYDTPLVKLIPKRLILLTKSTKKSRGEKSKFVPPLNPVEIIDDNIEPKKDRKEREMCLWVVQRSRGLVITGFGVGELLILLQAQGWNALFLQGNRRRNMGRIETREFYINAVGSASSVSSKVGGMSFTLTAEKLSRILCVPNIGWCHYVKRNWPPLEGLLSALEISRRFVNDPMLEDYTRVDKGAMLSLHHAAIPATSTRENAPMQHLRASLTAKGEEIAALKVSHSASMDKLHISFGLEHAGLVEKNYRLKEELAKTQAVLDIERSSNSSHLKHIVYLLAKGSPSSSSFMPPSV</sequence>
<organism evidence="1 2">
    <name type="scientific">Solanum tuberosum</name>
    <name type="common">Potato</name>
    <dbReference type="NCBI Taxonomy" id="4113"/>
    <lineage>
        <taxon>Eukaryota</taxon>
        <taxon>Viridiplantae</taxon>
        <taxon>Streptophyta</taxon>
        <taxon>Embryophyta</taxon>
        <taxon>Tracheophyta</taxon>
        <taxon>Spermatophyta</taxon>
        <taxon>Magnoliopsida</taxon>
        <taxon>eudicotyledons</taxon>
        <taxon>Gunneridae</taxon>
        <taxon>Pentapetalae</taxon>
        <taxon>asterids</taxon>
        <taxon>lamiids</taxon>
        <taxon>Solanales</taxon>
        <taxon>Solanaceae</taxon>
        <taxon>Solanoideae</taxon>
        <taxon>Solaneae</taxon>
        <taxon>Solanum</taxon>
    </lineage>
</organism>
<name>A0ABQ7W6T8_SOLTU</name>
<comment type="caution">
    <text evidence="1">The sequence shown here is derived from an EMBL/GenBank/DDBJ whole genome shotgun (WGS) entry which is preliminary data.</text>
</comment>
<dbReference type="Proteomes" id="UP000826656">
    <property type="component" value="Unassembled WGS sequence"/>
</dbReference>
<protein>
    <submittedName>
        <fullName evidence="1">Uncharacterized protein</fullName>
    </submittedName>
</protein>
<proteinExistence type="predicted"/>
<accession>A0ABQ7W6T8</accession>
<evidence type="ECO:0000313" key="2">
    <source>
        <dbReference type="Proteomes" id="UP000826656"/>
    </source>
</evidence>
<reference evidence="1 2" key="1">
    <citation type="journal article" date="2021" name="bioRxiv">
        <title>Chromosome-scale and haplotype-resolved genome assembly of a tetraploid potato cultivar.</title>
        <authorList>
            <person name="Sun H."/>
            <person name="Jiao W.-B."/>
            <person name="Krause K."/>
            <person name="Campoy J.A."/>
            <person name="Goel M."/>
            <person name="Folz-Donahue K."/>
            <person name="Kukat C."/>
            <person name="Huettel B."/>
            <person name="Schneeberger K."/>
        </authorList>
    </citation>
    <scope>NUCLEOTIDE SEQUENCE [LARGE SCALE GENOMIC DNA]</scope>
    <source>
        <strain evidence="1">SolTubOtavaFocal</strain>
        <tissue evidence="1">Leaves</tissue>
    </source>
</reference>
<keyword evidence="2" id="KW-1185">Reference proteome</keyword>
<dbReference type="EMBL" id="JAIVGD010000003">
    <property type="protein sequence ID" value="KAH0776466.1"/>
    <property type="molecule type" value="Genomic_DNA"/>
</dbReference>